<keyword evidence="9" id="KW-0677">Repeat</keyword>
<feature type="domain" description="PDZ" evidence="17">
    <location>
        <begin position="369"/>
        <end position="428"/>
    </location>
</feature>
<dbReference type="GO" id="GO:0008233">
    <property type="term" value="F:peptidase activity"/>
    <property type="evidence" value="ECO:0007669"/>
    <property type="project" value="UniProtKB-KW"/>
</dbReference>
<evidence type="ECO:0000256" key="8">
    <source>
        <dbReference type="ARBA" id="ARBA00022729"/>
    </source>
</evidence>
<name>A0ABQ3AV89_9GAMM</name>
<dbReference type="PROSITE" id="PS50106">
    <property type="entry name" value="PDZ"/>
    <property type="match status" value="2"/>
</dbReference>
<evidence type="ECO:0000256" key="10">
    <source>
        <dbReference type="ARBA" id="ARBA00022764"/>
    </source>
</evidence>
<comment type="caution">
    <text evidence="18">The sequence shown here is derived from an EMBL/GenBank/DDBJ whole genome shotgun (WGS) entry which is preliminary data.</text>
</comment>
<keyword evidence="10" id="KW-0574">Periplasm</keyword>
<evidence type="ECO:0000313" key="18">
    <source>
        <dbReference type="EMBL" id="GGY66379.1"/>
    </source>
</evidence>
<accession>A0ABQ3AV89</accession>
<dbReference type="EMBL" id="BMYZ01000001">
    <property type="protein sequence ID" value="GGY66379.1"/>
    <property type="molecule type" value="Genomic_DNA"/>
</dbReference>
<keyword evidence="12" id="KW-0720">Serine protease</keyword>
<dbReference type="RefSeq" id="WP_189416205.1">
    <property type="nucleotide sequence ID" value="NZ_BMYZ01000001.1"/>
</dbReference>
<dbReference type="EC" id="3.4.21.107" evidence="5"/>
<feature type="signal peptide" evidence="16">
    <location>
        <begin position="1"/>
        <end position="25"/>
    </location>
</feature>
<evidence type="ECO:0000256" key="5">
    <source>
        <dbReference type="ARBA" id="ARBA00013035"/>
    </source>
</evidence>
<evidence type="ECO:0000256" key="7">
    <source>
        <dbReference type="ARBA" id="ARBA00022670"/>
    </source>
</evidence>
<evidence type="ECO:0000313" key="19">
    <source>
        <dbReference type="Proteomes" id="UP000619761"/>
    </source>
</evidence>
<evidence type="ECO:0000256" key="2">
    <source>
        <dbReference type="ARBA" id="ARBA00002610"/>
    </source>
</evidence>
<evidence type="ECO:0000256" key="3">
    <source>
        <dbReference type="ARBA" id="ARBA00004418"/>
    </source>
</evidence>
<dbReference type="InterPro" id="IPR001940">
    <property type="entry name" value="Peptidase_S1C"/>
</dbReference>
<evidence type="ECO:0000256" key="16">
    <source>
        <dbReference type="SAM" id="SignalP"/>
    </source>
</evidence>
<evidence type="ECO:0000256" key="1">
    <source>
        <dbReference type="ARBA" id="ARBA00001772"/>
    </source>
</evidence>
<keyword evidence="8 16" id="KW-0732">Signal</keyword>
<evidence type="ECO:0000256" key="4">
    <source>
        <dbReference type="ARBA" id="ARBA00010541"/>
    </source>
</evidence>
<dbReference type="InterPro" id="IPR001478">
    <property type="entry name" value="PDZ"/>
</dbReference>
<comment type="similarity">
    <text evidence="4">Belongs to the peptidase S1C family.</text>
</comment>
<dbReference type="Pfam" id="PF00595">
    <property type="entry name" value="PDZ"/>
    <property type="match status" value="1"/>
</dbReference>
<keyword evidence="19" id="KW-1185">Reference proteome</keyword>
<comment type="subcellular location">
    <subcellularLocation>
        <location evidence="3">Periplasm</location>
    </subcellularLocation>
</comment>
<dbReference type="SUPFAM" id="SSF50494">
    <property type="entry name" value="Trypsin-like serine proteases"/>
    <property type="match status" value="1"/>
</dbReference>
<evidence type="ECO:0000256" key="9">
    <source>
        <dbReference type="ARBA" id="ARBA00022737"/>
    </source>
</evidence>
<dbReference type="Gene3D" id="2.30.42.10">
    <property type="match status" value="2"/>
</dbReference>
<reference evidence="19" key="1">
    <citation type="journal article" date="2019" name="Int. J. Syst. Evol. Microbiol.">
        <title>The Global Catalogue of Microorganisms (GCM) 10K type strain sequencing project: providing services to taxonomists for standard genome sequencing and annotation.</title>
        <authorList>
            <consortium name="The Broad Institute Genomics Platform"/>
            <consortium name="The Broad Institute Genome Sequencing Center for Infectious Disease"/>
            <person name="Wu L."/>
            <person name="Ma J."/>
        </authorList>
    </citation>
    <scope>NUCLEOTIDE SEQUENCE [LARGE SCALE GENOMIC DNA]</scope>
    <source>
        <strain evidence="19">KCTC 32239</strain>
    </source>
</reference>
<keyword evidence="11" id="KW-0378">Hydrolase</keyword>
<sequence length="462" mass="49237">MKKFLLRTASLFLLSVSLVVASVEAAPLPDFSELIEKASPAVVKITAVTKAKQTRQLRQMPNNQMQDIPEIFRELLEQRQIPQREHGSLGSGFIISTDGYVLTNNHVVSEADEIKVILSDEREFDAKLIGTDDRTDIALLKIDAKNLPQLSLAKNEKLKVGQWVVAIGSPFGLDYSASAGIVSAIGRNIPSDRGYVQFIQTDVAINPGNSGGPLFNMDGEVVGINSQIYTPSGGSVGLSFAIPSSVAIDVVSQLKDKGRVERGWLGVVIGSVDKDLASAYGLDKAQGAIVSEVAPKGPAEKAGVKVGDLIVKFNGQDVHSQADLPRIVGQLAPGTKVTFDVIRKGKRETLTGVLEKLKDGSGETEKPSLSNEPKTTKTDALGLTVAPAGGAEKGVQVLSVQEDSAAQRAGLQRGDVITQLDFVELDSVATYTRVVGTIPKNTAKAIRFVRSGTPTFRSITIK</sequence>
<evidence type="ECO:0000256" key="14">
    <source>
        <dbReference type="ARBA" id="ARBA00032850"/>
    </source>
</evidence>
<proteinExistence type="inferred from homology"/>
<dbReference type="CDD" id="cd10839">
    <property type="entry name" value="cpPDZ1_DegP-like"/>
    <property type="match status" value="1"/>
</dbReference>
<dbReference type="NCBIfam" id="TIGR02037">
    <property type="entry name" value="degP_htrA_DO"/>
    <property type="match status" value="1"/>
</dbReference>
<dbReference type="PANTHER" id="PTHR22939">
    <property type="entry name" value="SERINE PROTEASE FAMILY S1C HTRA-RELATED"/>
    <property type="match status" value="1"/>
</dbReference>
<keyword evidence="13" id="KW-0346">Stress response</keyword>
<dbReference type="InterPro" id="IPR009003">
    <property type="entry name" value="Peptidase_S1_PA"/>
</dbReference>
<dbReference type="SUPFAM" id="SSF50156">
    <property type="entry name" value="PDZ domain-like"/>
    <property type="match status" value="2"/>
</dbReference>
<dbReference type="PANTHER" id="PTHR22939:SF130">
    <property type="entry name" value="PERIPLASMIC SERINE ENDOPROTEASE DEGP-LIKE-RELATED"/>
    <property type="match status" value="1"/>
</dbReference>
<feature type="domain" description="PDZ" evidence="17">
    <location>
        <begin position="250"/>
        <end position="318"/>
    </location>
</feature>
<feature type="region of interest" description="Disordered" evidence="15">
    <location>
        <begin position="357"/>
        <end position="376"/>
    </location>
</feature>
<evidence type="ECO:0000259" key="17">
    <source>
        <dbReference type="PROSITE" id="PS50106"/>
    </source>
</evidence>
<organism evidence="18 19">
    <name type="scientific">Cellvibrio zantedeschiae</name>
    <dbReference type="NCBI Taxonomy" id="1237077"/>
    <lineage>
        <taxon>Bacteria</taxon>
        <taxon>Pseudomonadati</taxon>
        <taxon>Pseudomonadota</taxon>
        <taxon>Gammaproteobacteria</taxon>
        <taxon>Cellvibrionales</taxon>
        <taxon>Cellvibrionaceae</taxon>
        <taxon>Cellvibrio</taxon>
    </lineage>
</organism>
<feature type="compositionally biased region" description="Basic and acidic residues" evidence="15">
    <location>
        <begin position="357"/>
        <end position="366"/>
    </location>
</feature>
<dbReference type="Gene3D" id="2.40.10.120">
    <property type="match status" value="1"/>
</dbReference>
<dbReference type="PRINTS" id="PR00834">
    <property type="entry name" value="PROTEASES2C"/>
</dbReference>
<dbReference type="Pfam" id="PF13180">
    <property type="entry name" value="PDZ_2"/>
    <property type="match status" value="1"/>
</dbReference>
<evidence type="ECO:0000256" key="6">
    <source>
        <dbReference type="ARBA" id="ARBA00013958"/>
    </source>
</evidence>
<dbReference type="InterPro" id="IPR036034">
    <property type="entry name" value="PDZ_sf"/>
</dbReference>
<dbReference type="SMART" id="SM00228">
    <property type="entry name" value="PDZ"/>
    <property type="match status" value="2"/>
</dbReference>
<feature type="chain" id="PRO_5047518255" description="Probable periplasmic serine endoprotease DegP-like" evidence="16">
    <location>
        <begin position="26"/>
        <end position="462"/>
    </location>
</feature>
<dbReference type="GO" id="GO:0006508">
    <property type="term" value="P:proteolysis"/>
    <property type="evidence" value="ECO:0007669"/>
    <property type="project" value="UniProtKB-KW"/>
</dbReference>
<evidence type="ECO:0000256" key="12">
    <source>
        <dbReference type="ARBA" id="ARBA00022825"/>
    </source>
</evidence>
<dbReference type="InterPro" id="IPR011782">
    <property type="entry name" value="Pept_S1C_Do"/>
</dbReference>
<evidence type="ECO:0000256" key="15">
    <source>
        <dbReference type="SAM" id="MobiDB-lite"/>
    </source>
</evidence>
<keyword evidence="7 18" id="KW-0645">Protease</keyword>
<dbReference type="Proteomes" id="UP000619761">
    <property type="component" value="Unassembled WGS sequence"/>
</dbReference>
<evidence type="ECO:0000256" key="11">
    <source>
        <dbReference type="ARBA" id="ARBA00022801"/>
    </source>
</evidence>
<dbReference type="Pfam" id="PF13365">
    <property type="entry name" value="Trypsin_2"/>
    <property type="match status" value="1"/>
</dbReference>
<comment type="function">
    <text evidence="2">Might be efficient in the degradation of transiently denatured and unfolded proteins which accumulate in the periplasm following stress conditions.</text>
</comment>
<evidence type="ECO:0000256" key="13">
    <source>
        <dbReference type="ARBA" id="ARBA00023016"/>
    </source>
</evidence>
<comment type="catalytic activity">
    <reaction evidence="1">
        <text>Acts on substrates that are at least partially unfolded. The cleavage site P1 residue is normally between a pair of hydrophobic residues, such as Val-|-Val.</text>
        <dbReference type="EC" id="3.4.21.107"/>
    </reaction>
</comment>
<protein>
    <recommendedName>
        <fullName evidence="6">Probable periplasmic serine endoprotease DegP-like</fullName>
        <ecNumber evidence="5">3.4.21.107</ecNumber>
    </recommendedName>
    <alternativeName>
        <fullName evidence="14">Protease Do</fullName>
    </alternativeName>
</protein>
<gene>
    <name evidence="18" type="primary">mucD</name>
    <name evidence="18" type="ORF">GCM10011613_07890</name>
</gene>